<dbReference type="RefSeq" id="WP_162288733.1">
    <property type="nucleotide sequence ID" value="NZ_CAJTCQ010000017.1"/>
</dbReference>
<proteinExistence type="predicted"/>
<evidence type="ECO:0000313" key="2">
    <source>
        <dbReference type="Proteomes" id="UP000596035"/>
    </source>
</evidence>
<evidence type="ECO:0000313" key="1">
    <source>
        <dbReference type="EMBL" id="QQR32167.1"/>
    </source>
</evidence>
<dbReference type="EMBL" id="CP065321">
    <property type="protein sequence ID" value="QQR32167.1"/>
    <property type="molecule type" value="Genomic_DNA"/>
</dbReference>
<reference evidence="1 2" key="1">
    <citation type="submission" date="2020-11" db="EMBL/GenBank/DDBJ databases">
        <title>Closed and high quality bacterial genomes of the OMM12 community.</title>
        <authorList>
            <person name="Marbouty M."/>
            <person name="Lamy-Besnier Q."/>
            <person name="Debarbieux L."/>
            <person name="Koszul R."/>
        </authorList>
    </citation>
    <scope>NUCLEOTIDE SEQUENCE [LARGE SCALE GENOMIC DNA]</scope>
    <source>
        <strain evidence="1 2">KB18</strain>
    </source>
</reference>
<dbReference type="AlphaFoldDB" id="A0AA92QYJ0"/>
<protein>
    <submittedName>
        <fullName evidence="1">Uncharacterized protein</fullName>
    </submittedName>
</protein>
<gene>
    <name evidence="1" type="ORF">I5Q82_18010</name>
</gene>
<accession>A0AA92QYJ0</accession>
<organism evidence="1 2">
    <name type="scientific">Acutalibacter muris</name>
    <dbReference type="NCBI Taxonomy" id="1796620"/>
    <lineage>
        <taxon>Bacteria</taxon>
        <taxon>Bacillati</taxon>
        <taxon>Bacillota</taxon>
        <taxon>Clostridia</taxon>
        <taxon>Eubacteriales</taxon>
        <taxon>Acutalibacteraceae</taxon>
        <taxon>Acutalibacter</taxon>
    </lineage>
</organism>
<name>A0AA92QYJ0_9FIRM</name>
<dbReference type="Proteomes" id="UP000596035">
    <property type="component" value="Chromosome"/>
</dbReference>
<sequence>MYLYPVIHRRRKNLLLCPGFGNSLFPANRIRRLCFFLSGLRPAFLNKILPLLDSDFRLLRASFHGTDKFINTIFNRLPSAVNGMVTVQGFSLVYIFTFHSFADFPCECIPAQFQSAFFWQNIICLSGLDFGFPFYSGNRAFFSYYPNKNTSKIQKEMRPKLGRISSLSL</sequence>